<dbReference type="InterPro" id="IPR009057">
    <property type="entry name" value="Homeodomain-like_sf"/>
</dbReference>
<comment type="function">
    <text evidence="5">Involved in the regulation of telomere length, clustering and has a specific role in telomere position effect (TPE).</text>
</comment>
<evidence type="ECO:0000256" key="1">
    <source>
        <dbReference type="ARBA" id="ARBA00010467"/>
    </source>
</evidence>
<proteinExistence type="inferred from homology"/>
<organism evidence="7 8">
    <name type="scientific">Paraglomus occultum</name>
    <dbReference type="NCBI Taxonomy" id="144539"/>
    <lineage>
        <taxon>Eukaryota</taxon>
        <taxon>Fungi</taxon>
        <taxon>Fungi incertae sedis</taxon>
        <taxon>Mucoromycota</taxon>
        <taxon>Glomeromycotina</taxon>
        <taxon>Glomeromycetes</taxon>
        <taxon>Paraglomerales</taxon>
        <taxon>Paraglomeraceae</taxon>
        <taxon>Paraglomus</taxon>
    </lineage>
</organism>
<reference evidence="7" key="1">
    <citation type="submission" date="2021-06" db="EMBL/GenBank/DDBJ databases">
        <authorList>
            <person name="Kallberg Y."/>
            <person name="Tangrot J."/>
            <person name="Rosling A."/>
        </authorList>
    </citation>
    <scope>NUCLEOTIDE SEQUENCE</scope>
    <source>
        <strain evidence="7">IA702</strain>
    </source>
</reference>
<dbReference type="SUPFAM" id="SSF46689">
    <property type="entry name" value="Homeodomain-like"/>
    <property type="match status" value="1"/>
</dbReference>
<name>A0A9N9H3G5_9GLOM</name>
<evidence type="ECO:0000313" key="8">
    <source>
        <dbReference type="Proteomes" id="UP000789572"/>
    </source>
</evidence>
<protein>
    <recommendedName>
        <fullName evidence="5">DNA-binding protein RAP1</fullName>
    </recommendedName>
</protein>
<dbReference type="GO" id="GO:0010833">
    <property type="term" value="P:telomere maintenance via telomere lengthening"/>
    <property type="evidence" value="ECO:0007669"/>
    <property type="project" value="UniProtKB-UniRule"/>
</dbReference>
<dbReference type="InterPro" id="IPR015010">
    <property type="entry name" value="TERF2IP_Myb"/>
</dbReference>
<dbReference type="InterPro" id="IPR006571">
    <property type="entry name" value="TLDc_dom"/>
</dbReference>
<dbReference type="InterPro" id="IPR039595">
    <property type="entry name" value="TE2IP/Rap1"/>
</dbReference>
<dbReference type="Pfam" id="PF07534">
    <property type="entry name" value="TLD"/>
    <property type="match status" value="1"/>
</dbReference>
<comment type="caution">
    <text evidence="7">The sequence shown here is derived from an EMBL/GenBank/DDBJ whole genome shotgun (WGS) entry which is preliminary data.</text>
</comment>
<comment type="subunit">
    <text evidence="5">Homodimer.</text>
</comment>
<evidence type="ECO:0000259" key="6">
    <source>
        <dbReference type="PROSITE" id="PS51886"/>
    </source>
</evidence>
<dbReference type="AlphaFoldDB" id="A0A9N9H3G5"/>
<dbReference type="PANTHER" id="PTHR16466">
    <property type="entry name" value="TELOMERE REPEAT-BINDING FACTOR 2-INTERACTING PROTEIN 1"/>
    <property type="match status" value="1"/>
</dbReference>
<keyword evidence="4 5" id="KW-0539">Nucleus</keyword>
<dbReference type="Pfam" id="PF08914">
    <property type="entry name" value="Myb_Rap1"/>
    <property type="match status" value="1"/>
</dbReference>
<sequence>MKQQKQRRIPFTQEEDDLLFRYVARVAEKTDQLKGNKMYEAFAVENPRHPAQSWRDRAIRCVLPRLTSTPTATTTTTQSPNVDIEWAGTNTFEFWHDIKAIEEWIPSAPEDFHNQHVLPPRTGIDSNLITWKHVDVLASWIDRKGRDQYYFKQNQYFFKLLLRGSVSGFTPKTFHELCDAKGPTVILIKPARSNDLIGGYNPIGWISEYNRQLPIKLSNNNGKISRVRNKEHAVGWHSDCGPDFG</sequence>
<dbReference type="GO" id="GO:0070187">
    <property type="term" value="C:shelterin complex"/>
    <property type="evidence" value="ECO:0007669"/>
    <property type="project" value="TreeGrafter"/>
</dbReference>
<feature type="domain" description="TLDc" evidence="6">
    <location>
        <begin position="127"/>
        <end position="245"/>
    </location>
</feature>
<dbReference type="Proteomes" id="UP000789572">
    <property type="component" value="Unassembled WGS sequence"/>
</dbReference>
<evidence type="ECO:0000256" key="4">
    <source>
        <dbReference type="ARBA" id="ARBA00023242"/>
    </source>
</evidence>
<keyword evidence="3 5" id="KW-0779">Telomere</keyword>
<evidence type="ECO:0000256" key="2">
    <source>
        <dbReference type="ARBA" id="ARBA00022454"/>
    </source>
</evidence>
<dbReference type="Gene3D" id="1.10.10.60">
    <property type="entry name" value="Homeodomain-like"/>
    <property type="match status" value="1"/>
</dbReference>
<dbReference type="GO" id="GO:0042162">
    <property type="term" value="F:telomeric DNA binding"/>
    <property type="evidence" value="ECO:0007669"/>
    <property type="project" value="TreeGrafter"/>
</dbReference>
<dbReference type="GO" id="GO:0031848">
    <property type="term" value="P:protection from non-homologous end joining at telomere"/>
    <property type="evidence" value="ECO:0007669"/>
    <property type="project" value="TreeGrafter"/>
</dbReference>
<dbReference type="PANTHER" id="PTHR16466:SF6">
    <property type="entry name" value="TELOMERIC REPEAT-BINDING FACTOR 2-INTERACTING PROTEIN 1"/>
    <property type="match status" value="1"/>
</dbReference>
<keyword evidence="8" id="KW-1185">Reference proteome</keyword>
<dbReference type="CDD" id="cd11655">
    <property type="entry name" value="rap1_myb-like"/>
    <property type="match status" value="1"/>
</dbReference>
<keyword evidence="2 5" id="KW-0158">Chromosome</keyword>
<dbReference type="EMBL" id="CAJVPJ010003751">
    <property type="protein sequence ID" value="CAG8644468.1"/>
    <property type="molecule type" value="Genomic_DNA"/>
</dbReference>
<evidence type="ECO:0000256" key="5">
    <source>
        <dbReference type="RuleBase" id="RU367107"/>
    </source>
</evidence>
<dbReference type="PROSITE" id="PS51886">
    <property type="entry name" value="TLDC"/>
    <property type="match status" value="1"/>
</dbReference>
<dbReference type="OrthoDB" id="298084at2759"/>
<gene>
    <name evidence="7" type="ORF">POCULU_LOCUS9603</name>
</gene>
<accession>A0A9N9H3G5</accession>
<evidence type="ECO:0000256" key="3">
    <source>
        <dbReference type="ARBA" id="ARBA00022895"/>
    </source>
</evidence>
<evidence type="ECO:0000313" key="7">
    <source>
        <dbReference type="EMBL" id="CAG8644468.1"/>
    </source>
</evidence>
<comment type="subcellular location">
    <subcellularLocation>
        <location evidence="5">Nucleus</location>
    </subcellularLocation>
    <subcellularLocation>
        <location evidence="5">Chromosome</location>
        <location evidence="5">Telomere</location>
    </subcellularLocation>
</comment>
<comment type="similarity">
    <text evidence="1 5">Belongs to the RAP1 family.</text>
</comment>